<dbReference type="AlphaFoldDB" id="A0A3R7PN13"/>
<dbReference type="RefSeq" id="XP_029229851.1">
    <property type="nucleotide sequence ID" value="XM_029370060.1"/>
</dbReference>
<organism evidence="2 3">
    <name type="scientific">Trypanosoma conorhini</name>
    <dbReference type="NCBI Taxonomy" id="83891"/>
    <lineage>
        <taxon>Eukaryota</taxon>
        <taxon>Discoba</taxon>
        <taxon>Euglenozoa</taxon>
        <taxon>Kinetoplastea</taxon>
        <taxon>Metakinetoplastina</taxon>
        <taxon>Trypanosomatida</taxon>
        <taxon>Trypanosomatidae</taxon>
        <taxon>Trypanosoma</taxon>
    </lineage>
</organism>
<gene>
    <name evidence="2" type="ORF">Tco025E_03138</name>
</gene>
<accession>A0A3R7PN13</accession>
<dbReference type="OrthoDB" id="277311at2759"/>
<keyword evidence="3" id="KW-1185">Reference proteome</keyword>
<comment type="caution">
    <text evidence="2">The sequence shown here is derived from an EMBL/GenBank/DDBJ whole genome shotgun (WGS) entry which is preliminary data.</text>
</comment>
<reference evidence="2 3" key="1">
    <citation type="journal article" date="2018" name="BMC Genomics">
        <title>Genomic comparison of Trypanosoma conorhini and Trypanosoma rangeli to Trypanosoma cruzi strains of high and low virulence.</title>
        <authorList>
            <person name="Bradwell K.R."/>
            <person name="Koparde V.N."/>
            <person name="Matveyev A.V."/>
            <person name="Serrano M.G."/>
            <person name="Alves J.M."/>
            <person name="Parikh H."/>
            <person name="Huang B."/>
            <person name="Lee V."/>
            <person name="Espinosa-Alvarez O."/>
            <person name="Ortiz P.A."/>
            <person name="Costa-Martins A.G."/>
            <person name="Teixeira M.M."/>
            <person name="Buck G.A."/>
        </authorList>
    </citation>
    <scope>NUCLEOTIDE SEQUENCE [LARGE SCALE GENOMIC DNA]</scope>
    <source>
        <strain evidence="2 3">025E</strain>
    </source>
</reference>
<evidence type="ECO:0000313" key="3">
    <source>
        <dbReference type="Proteomes" id="UP000284403"/>
    </source>
</evidence>
<feature type="region of interest" description="Disordered" evidence="1">
    <location>
        <begin position="29"/>
        <end position="61"/>
    </location>
</feature>
<evidence type="ECO:0000313" key="2">
    <source>
        <dbReference type="EMBL" id="RNF22466.1"/>
    </source>
</evidence>
<name>A0A3R7PN13_9TRYP</name>
<feature type="region of interest" description="Disordered" evidence="1">
    <location>
        <begin position="206"/>
        <end position="228"/>
    </location>
</feature>
<sequence length="228" mass="25232">MRSAASRREEIQKKIELLRQERERERRAFDELASRNAEMTPAEIADAARKKAMEEEPTSLQLGHSTVSVGDYVQTIDDVHTLIMAESGIFLPDPVKQVYLGERGKVVCILPSFQGKSAVELAFADGATKVFLTECLLLGQGSKPKKTLAPPSTHKEAHLDPEDIHVTEFVPPPRPVPLPQPSWSTLNMPSRKANLRLKQSEPTTLATSFPVAAPTNNNNNNNNPRCCQ</sequence>
<dbReference type="EMBL" id="MKKU01000137">
    <property type="protein sequence ID" value="RNF22466.1"/>
    <property type="molecule type" value="Genomic_DNA"/>
</dbReference>
<dbReference type="GeneID" id="40316749"/>
<proteinExistence type="predicted"/>
<dbReference type="Proteomes" id="UP000284403">
    <property type="component" value="Unassembled WGS sequence"/>
</dbReference>
<protein>
    <submittedName>
        <fullName evidence="2">Uncharacterized protein</fullName>
    </submittedName>
</protein>
<evidence type="ECO:0000256" key="1">
    <source>
        <dbReference type="SAM" id="MobiDB-lite"/>
    </source>
</evidence>
<feature type="compositionally biased region" description="Low complexity" evidence="1">
    <location>
        <begin position="216"/>
        <end position="228"/>
    </location>
</feature>